<dbReference type="PROSITE" id="PS50943">
    <property type="entry name" value="HTH_CROC1"/>
    <property type="match status" value="1"/>
</dbReference>
<accession>A0ABR7NEY2</accession>
<dbReference type="RefSeq" id="WP_249309705.1">
    <property type="nucleotide sequence ID" value="NZ_JACRSZ010000017.1"/>
</dbReference>
<keyword evidence="4" id="KW-1185">Reference proteome</keyword>
<evidence type="ECO:0000313" key="4">
    <source>
        <dbReference type="Proteomes" id="UP000657421"/>
    </source>
</evidence>
<evidence type="ECO:0000259" key="2">
    <source>
        <dbReference type="PROSITE" id="PS50943"/>
    </source>
</evidence>
<comment type="caution">
    <text evidence="3">The sequence shown here is derived from an EMBL/GenBank/DDBJ whole genome shotgun (WGS) entry which is preliminary data.</text>
</comment>
<sequence length="111" mass="12871">MLISEKIFYLIGKNKLTQKEFSEQTGISQSTISDWKRKKTNPSADKILKICEVLKVTPYELLSESDISKDGKMDCILALDKEEEFLLEGFRDLHSRQKDRLIGYLTALREK</sequence>
<dbReference type="SUPFAM" id="SSF47413">
    <property type="entry name" value="lambda repressor-like DNA-binding domains"/>
    <property type="match status" value="1"/>
</dbReference>
<dbReference type="InterPro" id="IPR001387">
    <property type="entry name" value="Cro/C1-type_HTH"/>
</dbReference>
<evidence type="ECO:0000256" key="1">
    <source>
        <dbReference type="ARBA" id="ARBA00023125"/>
    </source>
</evidence>
<proteinExistence type="predicted"/>
<dbReference type="InterPro" id="IPR050807">
    <property type="entry name" value="TransReg_Diox_bact_type"/>
</dbReference>
<dbReference type="SMART" id="SM00530">
    <property type="entry name" value="HTH_XRE"/>
    <property type="match status" value="1"/>
</dbReference>
<dbReference type="InterPro" id="IPR010982">
    <property type="entry name" value="Lambda_DNA-bd_dom_sf"/>
</dbReference>
<feature type="domain" description="HTH cro/C1-type" evidence="2">
    <location>
        <begin position="13"/>
        <end position="61"/>
    </location>
</feature>
<name>A0ABR7NEY2_9FIRM</name>
<dbReference type="PANTHER" id="PTHR46797:SF1">
    <property type="entry name" value="METHYLPHOSPHONATE SYNTHASE"/>
    <property type="match status" value="1"/>
</dbReference>
<gene>
    <name evidence="3" type="ORF">H8716_14185</name>
</gene>
<dbReference type="PANTHER" id="PTHR46797">
    <property type="entry name" value="HTH-TYPE TRANSCRIPTIONAL REGULATOR"/>
    <property type="match status" value="1"/>
</dbReference>
<dbReference type="EMBL" id="JACRSZ010000017">
    <property type="protein sequence ID" value="MBC8574213.1"/>
    <property type="molecule type" value="Genomic_DNA"/>
</dbReference>
<dbReference type="Proteomes" id="UP000657421">
    <property type="component" value="Unassembled WGS sequence"/>
</dbReference>
<dbReference type="Gene3D" id="1.10.260.40">
    <property type="entry name" value="lambda repressor-like DNA-binding domains"/>
    <property type="match status" value="1"/>
</dbReference>
<keyword evidence="1" id="KW-0238">DNA-binding</keyword>
<protein>
    <submittedName>
        <fullName evidence="3">Helix-turn-helix transcriptional regulator</fullName>
    </submittedName>
</protein>
<evidence type="ECO:0000313" key="3">
    <source>
        <dbReference type="EMBL" id="MBC8574213.1"/>
    </source>
</evidence>
<dbReference type="Pfam" id="PF01381">
    <property type="entry name" value="HTH_3"/>
    <property type="match status" value="1"/>
</dbReference>
<reference evidence="3 4" key="1">
    <citation type="submission" date="2020-08" db="EMBL/GenBank/DDBJ databases">
        <title>Genome public.</title>
        <authorList>
            <person name="Liu C."/>
            <person name="Sun Q."/>
        </authorList>
    </citation>
    <scope>NUCLEOTIDE SEQUENCE [LARGE SCALE GENOMIC DNA]</scope>
    <source>
        <strain evidence="3 4">NSJ-46</strain>
    </source>
</reference>
<dbReference type="CDD" id="cd00093">
    <property type="entry name" value="HTH_XRE"/>
    <property type="match status" value="1"/>
</dbReference>
<organism evidence="3 4">
    <name type="scientific">Jingyaoa shaoxingensis</name>
    <dbReference type="NCBI Taxonomy" id="2763671"/>
    <lineage>
        <taxon>Bacteria</taxon>
        <taxon>Bacillati</taxon>
        <taxon>Bacillota</taxon>
        <taxon>Clostridia</taxon>
        <taxon>Lachnospirales</taxon>
        <taxon>Lachnospiraceae</taxon>
        <taxon>Jingyaoa</taxon>
    </lineage>
</organism>